<reference evidence="6 7" key="1">
    <citation type="submission" date="2018-04" db="EMBL/GenBank/DDBJ databases">
        <authorList>
            <person name="Vogel A."/>
        </authorList>
    </citation>
    <scope>NUCLEOTIDE SEQUENCE [LARGE SCALE GENOMIC DNA]</scope>
</reference>
<sequence>MSAKWRALQHRHRYTYSYVVFPQDFTSALDQTPSSRFFSELKHMASLTSTYSQLTHAKNVAAAFSDLLSDGYADEGSICLASRFYLEILFLENSLPLHKALISVLSKCKNFKALVQNSFRDLCNEYGGVNGKGKRFCVSRAALSMMSTPKLGYMVEIVEEWAVFVAMDVVSGLSYIVSQTSEWSRPSPLVMEQCQEALSCLYYLLQRFPAKIIDGDFSQDLLLCKRPSLLETIMTTVTSVLSSEDFSRDCLVAAGVCLCAALQVCLFHVDLGSFIMEGVFNHMSVSCPKFELKDVTKTIPWKSPLFSKIQTLSPLSRLCLIRGILTAVSRTVLNTLFIVSNDGCDDTSGSGGNDSSVKTIIYDEILPELCHLCENPSDSHFNFHALTVMQICLQQIKTLMQGTDGYVEECNDSFSEEIGTRILKILWNNLEDPLSQTVKQVNLIFELLLDIQISLHWAGGSQKFSSFLRKISSDLLHLGPRCKGRYVPLASLTKRLGAKNILDMSPDLLFDTTMAYLDDDVCCAATTFLKCFLECLRDEYWSSDGVAGGYVKYRTQCLPPILSGLSSGLARLRSNLNTYALPALLELDVDSIFPMLGFIGIGCSGESTEVLHSRLGSKDMVLGVEQQVAVLVSLLKVSRMLALIEGDIDWPEYSSLALEKKELSVDTGVLDSVVRIKGIEVNIPVNYFVLALTHIDDSLRMDAAESLFLNPKTASLPSPLELSLMRKAVPLNMRSCSTAFQMKWSSLFRKFFSRVRISLERLIKLGTWKPTVCKGLIVGPLNGESEQTSKHRAAALFNFMKWLSCFLFSSCYPSAPYERKIMAMELMLIMLNVWCVIPPPQGKSDSYTSEISLYPYHKELVLPKSTLLLVGSIVDSWDRLRETSLRILLHFPTPVPGIGTPELVYKAILWAKKLVSSARVRESDAGALTFRLIFRKYVVELGWLVKPSCNVVAQSSSELSNGENPEFESSSPAIEYISSLIDWLCASVEEGEKDLFEACKNSFVHGILLTLRYAFEEFDWGSIAGVSNISNMKLLVERILALVVRITSLALWVVAADALYLPDEMDEMDVDGAHFAERLTETDGTTSTAADEMKTTQAEQDDGPIDQIVMVGCWLAMKEVSLLLGTIIRKVPLPAYDVPNSSLLNGDGAEHLSSYTAVDLNQLEIIGNHFLEVLLKMKHNGAIDKTRAGFTALCNRLLCSDDPRLCKLTESWMEHLMERTVAKGQTVDALVRRSAGIPAAFTAFFLSEPEGAPKKLLPKALRWLINVAKSSLTDVIKTNTSDSNSSLSIGSTLVPNGAVVEMISKSRNEGVVPTVHSFNVLRAAFNDANLSTDTSGFAADAVIVSIQSFSSPYWEVRNSACLAYAALVRRMIGFLNVQKRESARRALTGLEFFHRYPTLHSFLFNELKIATELLLDGSAENLSSSQAKVVHPSLCPILILLSRLKASAITSETRDALDPFLFMPFIRKCSVQNNLRIRVLASRALTGIVSNEKLQIVVLNIASELPPIDNQSLTSDSSRFSYLNASVNSVHGMLLQLSSLLDANCRNLADFFKKEAILSSLIHVLDKKSWIGSPQRCSCPILNCSFLKVLDNMLSIARTCQMSKCVSVIWNLLWILSAECLDLDSFKGPSYFDPTITELRRQAASSYFNCAHHTSKVNEDLMPLMKGPPPDSEFFKSSQMQTSVARFQERFIRSISDGSYEVRIATLKWLLLFLNTPDSNSGSSDRSYSEMKMLWLSNIDLQAMLMKLLDVEKNHKCLNCILKIIYTFNMQEYHKNSQQDMKPSFVGSMDNDSVLQFWDKVLSLYNVNRHAKTREMLVCCMAVCTKRLVELFTSSICGLGNNKIVFKPSDPSKLSIFSQRIYYFINVIQEHSDPSEPINMRRAAAQSVVASGLLEQAQHLSPFLAHYQQVPDGNKHKDVLNAYAHKILESWFTCIKLLEDEDVGLRKQLSLVIQKCFTSLSSFSSEVVPTQVEKVIEMSFEHLSSTFGHWLDYFDFLCHWVLSTAKYVHVASTAGPVRRVFDKEIDNHHEEKLLISQMCCSHLEKLPTSESITKFYDRHIIWSFLLTWRGRFCQELISFVNDYTVTRGEDDWIGGIGNHKDAFLPVYANLLAFHAVSSCIISSEAEDNTTSMLPDLLKLGETMRPFLGNPLISALFLLVVKSHEKISSGALDSLRLDIGATDSAWDDFDSYFLLR</sequence>
<evidence type="ECO:0000256" key="1">
    <source>
        <dbReference type="ARBA" id="ARBA00010409"/>
    </source>
</evidence>
<dbReference type="PANTHER" id="PTHR14387:SF0">
    <property type="entry name" value="DUF2428 DOMAIN-CONTAINING PROTEIN"/>
    <property type="match status" value="1"/>
</dbReference>
<feature type="domain" description="tRNA (32-2'-O)-methyltransferase regulator THADA-like TPR repeats region" evidence="4">
    <location>
        <begin position="561"/>
        <end position="881"/>
    </location>
</feature>
<protein>
    <submittedName>
        <fullName evidence="6">Uncharacterized protein</fullName>
    </submittedName>
</protein>
<feature type="domain" description="DUF2428" evidence="3">
    <location>
        <begin position="1035"/>
        <end position="1355"/>
    </location>
</feature>
<comment type="similarity">
    <text evidence="1">Belongs to the THADA family.</text>
</comment>
<keyword evidence="7" id="KW-1185">Reference proteome</keyword>
<organism evidence="6 7">
    <name type="scientific">Cuscuta campestris</name>
    <dbReference type="NCBI Taxonomy" id="132261"/>
    <lineage>
        <taxon>Eukaryota</taxon>
        <taxon>Viridiplantae</taxon>
        <taxon>Streptophyta</taxon>
        <taxon>Embryophyta</taxon>
        <taxon>Tracheophyta</taxon>
        <taxon>Spermatophyta</taxon>
        <taxon>Magnoliopsida</taxon>
        <taxon>eudicotyledons</taxon>
        <taxon>Gunneridae</taxon>
        <taxon>Pentapetalae</taxon>
        <taxon>asterids</taxon>
        <taxon>lamiids</taxon>
        <taxon>Solanales</taxon>
        <taxon>Convolvulaceae</taxon>
        <taxon>Cuscuteae</taxon>
        <taxon>Cuscuta</taxon>
        <taxon>Cuscuta subgen. Grammica</taxon>
        <taxon>Cuscuta sect. Cleistogrammica</taxon>
    </lineage>
</organism>
<dbReference type="InterPro" id="IPR056842">
    <property type="entry name" value="THADA-like_TPR_C"/>
</dbReference>
<evidence type="ECO:0000259" key="4">
    <source>
        <dbReference type="Pfam" id="PF25150"/>
    </source>
</evidence>
<proteinExistence type="inferred from homology"/>
<dbReference type="Proteomes" id="UP000595140">
    <property type="component" value="Unassembled WGS sequence"/>
</dbReference>
<accession>A0A484MMN4</accession>
<dbReference type="SUPFAM" id="SSF48371">
    <property type="entry name" value="ARM repeat"/>
    <property type="match status" value="1"/>
</dbReference>
<keyword evidence="2" id="KW-0819">tRNA processing</keyword>
<dbReference type="Pfam" id="PF25150">
    <property type="entry name" value="TPR_Trm732"/>
    <property type="match status" value="1"/>
</dbReference>
<evidence type="ECO:0000313" key="6">
    <source>
        <dbReference type="EMBL" id="VFQ89739.1"/>
    </source>
</evidence>
<dbReference type="InterPro" id="IPR019442">
    <property type="entry name" value="THADA/TRM732_DUF2428"/>
</dbReference>
<evidence type="ECO:0000313" key="7">
    <source>
        <dbReference type="Proteomes" id="UP000595140"/>
    </source>
</evidence>
<dbReference type="Pfam" id="PF25151">
    <property type="entry name" value="TPR_Trm732_C"/>
    <property type="match status" value="1"/>
</dbReference>
<dbReference type="GO" id="GO:0005829">
    <property type="term" value="C:cytosol"/>
    <property type="evidence" value="ECO:0007669"/>
    <property type="project" value="TreeGrafter"/>
</dbReference>
<gene>
    <name evidence="6" type="ORF">CCAM_LOCUS31515</name>
</gene>
<dbReference type="InterPro" id="IPR016024">
    <property type="entry name" value="ARM-type_fold"/>
</dbReference>
<dbReference type="PANTHER" id="PTHR14387">
    <property type="entry name" value="THADA/DEATH RECEPTOR INTERACTING PROTEIN"/>
    <property type="match status" value="1"/>
</dbReference>
<dbReference type="OrthoDB" id="73997at2759"/>
<evidence type="ECO:0000256" key="2">
    <source>
        <dbReference type="ARBA" id="ARBA00022694"/>
    </source>
</evidence>
<evidence type="ECO:0000259" key="5">
    <source>
        <dbReference type="Pfam" id="PF25151"/>
    </source>
</evidence>
<name>A0A484MMN4_9ASTE</name>
<dbReference type="InterPro" id="IPR051954">
    <property type="entry name" value="tRNA_methyltransferase_THADA"/>
</dbReference>
<dbReference type="EMBL" id="OOIL02003847">
    <property type="protein sequence ID" value="VFQ89739.1"/>
    <property type="molecule type" value="Genomic_DNA"/>
</dbReference>
<evidence type="ECO:0000259" key="3">
    <source>
        <dbReference type="Pfam" id="PF10350"/>
    </source>
</evidence>
<feature type="domain" description="tRNA (32-2'-O)-methyltransferase regulator THADA-like C-terminal TPR repeats region" evidence="5">
    <location>
        <begin position="1357"/>
        <end position="1539"/>
    </location>
</feature>
<dbReference type="GO" id="GO:0030488">
    <property type="term" value="P:tRNA methylation"/>
    <property type="evidence" value="ECO:0007669"/>
    <property type="project" value="TreeGrafter"/>
</dbReference>
<dbReference type="Pfam" id="PF10350">
    <property type="entry name" value="DUF2428"/>
    <property type="match status" value="1"/>
</dbReference>
<dbReference type="InterPro" id="IPR056843">
    <property type="entry name" value="THADA-like_TPR"/>
</dbReference>